<dbReference type="InterPro" id="IPR022555">
    <property type="entry name" value="DUF2577"/>
</dbReference>
<evidence type="ECO:0000313" key="1">
    <source>
        <dbReference type="EMBL" id="RXI56929.1"/>
    </source>
</evidence>
<dbReference type="Proteomes" id="UP000290273">
    <property type="component" value="Unassembled WGS sequence"/>
</dbReference>
<dbReference type="RefSeq" id="WP_039261725.1">
    <property type="nucleotide sequence ID" value="NZ_JSWD01000087.1"/>
</dbReference>
<evidence type="ECO:0000313" key="2">
    <source>
        <dbReference type="Proteomes" id="UP000290273"/>
    </source>
</evidence>
<dbReference type="EMBL" id="QMAU01000027">
    <property type="protein sequence ID" value="RXI56929.1"/>
    <property type="molecule type" value="Genomic_DNA"/>
</dbReference>
<dbReference type="Pfam" id="PF10844">
    <property type="entry name" value="DUF2577"/>
    <property type="match status" value="1"/>
</dbReference>
<gene>
    <name evidence="1" type="ORF">DP131_06420</name>
</gene>
<sequence>MQKEGAENNPPPVGMGVVLSSNPLKIKVKDLILHRENMLVNVDIKELNINDLVATIPIEKNQTYIVLAKVV</sequence>
<protein>
    <submittedName>
        <fullName evidence="1">DUF2577 domain-containing protein</fullName>
    </submittedName>
</protein>
<reference evidence="1 2" key="1">
    <citation type="submission" date="2018-06" db="EMBL/GenBank/DDBJ databases">
        <title>Genome conservation of Clostridium tetani.</title>
        <authorList>
            <person name="Bruggemann H."/>
            <person name="Popoff M.R."/>
        </authorList>
    </citation>
    <scope>NUCLEOTIDE SEQUENCE [LARGE SCALE GENOMIC DNA]</scope>
    <source>
        <strain evidence="1 2">63.05</strain>
    </source>
</reference>
<comment type="caution">
    <text evidence="1">The sequence shown here is derived from an EMBL/GenBank/DDBJ whole genome shotgun (WGS) entry which is preliminary data.</text>
</comment>
<organism evidence="1 2">
    <name type="scientific">Clostridium tetani</name>
    <dbReference type="NCBI Taxonomy" id="1513"/>
    <lineage>
        <taxon>Bacteria</taxon>
        <taxon>Bacillati</taxon>
        <taxon>Bacillota</taxon>
        <taxon>Clostridia</taxon>
        <taxon>Eubacteriales</taxon>
        <taxon>Clostridiaceae</taxon>
        <taxon>Clostridium</taxon>
    </lineage>
</organism>
<accession>A0ABY0EPX0</accession>
<proteinExistence type="predicted"/>
<name>A0ABY0EPX0_CLOTA</name>